<sequence>MHLAKFFHTQSGKYIMSVILGFGLATLFRSVCEGKNCIIMKAPPIDEIKNKIYKYQDKCYKFTASSTKCDTTKKIIGF</sequence>
<reference evidence="1" key="1">
    <citation type="journal article" date="2020" name="Nature">
        <title>Giant virus diversity and host interactions through global metagenomics.</title>
        <authorList>
            <person name="Schulz F."/>
            <person name="Roux S."/>
            <person name="Paez-Espino D."/>
            <person name="Jungbluth S."/>
            <person name="Walsh D.A."/>
            <person name="Denef V.J."/>
            <person name="McMahon K.D."/>
            <person name="Konstantinidis K.T."/>
            <person name="Eloe-Fadrosh E.A."/>
            <person name="Kyrpides N.C."/>
            <person name="Woyke T."/>
        </authorList>
    </citation>
    <scope>NUCLEOTIDE SEQUENCE</scope>
    <source>
        <strain evidence="1">GVMAG-M-3300009182-78</strain>
    </source>
</reference>
<protein>
    <submittedName>
        <fullName evidence="1">Uncharacterized protein</fullName>
    </submittedName>
</protein>
<accession>A0A6C0B2B4</accession>
<dbReference type="EMBL" id="MN739046">
    <property type="protein sequence ID" value="QHS85668.1"/>
    <property type="molecule type" value="Genomic_DNA"/>
</dbReference>
<organism evidence="1">
    <name type="scientific">viral metagenome</name>
    <dbReference type="NCBI Taxonomy" id="1070528"/>
    <lineage>
        <taxon>unclassified sequences</taxon>
        <taxon>metagenomes</taxon>
        <taxon>organismal metagenomes</taxon>
    </lineage>
</organism>
<proteinExistence type="predicted"/>
<evidence type="ECO:0000313" key="1">
    <source>
        <dbReference type="EMBL" id="QHS85668.1"/>
    </source>
</evidence>
<dbReference type="AlphaFoldDB" id="A0A6C0B2B4"/>
<name>A0A6C0B2B4_9ZZZZ</name>